<feature type="domain" description="PAC" evidence="8">
    <location>
        <begin position="995"/>
        <end position="1048"/>
    </location>
</feature>
<reference evidence="10" key="1">
    <citation type="journal article" date="2019" name="Int. J. Syst. Evol. Microbiol.">
        <title>The Global Catalogue of Microorganisms (GCM) 10K type strain sequencing project: providing services to taxonomists for standard genome sequencing and annotation.</title>
        <authorList>
            <consortium name="The Broad Institute Genomics Platform"/>
            <consortium name="The Broad Institute Genome Sequencing Center for Infectious Disease"/>
            <person name="Wu L."/>
            <person name="Ma J."/>
        </authorList>
    </citation>
    <scope>NUCLEOTIDE SEQUENCE [LARGE SCALE GENOMIC DNA]</scope>
    <source>
        <strain evidence="10">JCM 17924</strain>
    </source>
</reference>
<dbReference type="SUPFAM" id="SSF55785">
    <property type="entry name" value="PYP-like sensor domain (PAS domain)"/>
    <property type="match status" value="8"/>
</dbReference>
<dbReference type="SMART" id="SM00086">
    <property type="entry name" value="PAC"/>
    <property type="match status" value="7"/>
</dbReference>
<dbReference type="SMART" id="SM00388">
    <property type="entry name" value="HisKA"/>
    <property type="match status" value="1"/>
</dbReference>
<dbReference type="InterPro" id="IPR052162">
    <property type="entry name" value="Sensor_kinase/Photoreceptor"/>
</dbReference>
<dbReference type="PROSITE" id="PS50112">
    <property type="entry name" value="PAS"/>
    <property type="match status" value="3"/>
</dbReference>
<keyword evidence="4" id="KW-0808">Transferase</keyword>
<feature type="domain" description="PAC" evidence="8">
    <location>
        <begin position="868"/>
        <end position="920"/>
    </location>
</feature>
<dbReference type="PROSITE" id="PS50109">
    <property type="entry name" value="HIS_KIN"/>
    <property type="match status" value="1"/>
</dbReference>
<protein>
    <recommendedName>
        <fullName evidence="2">histidine kinase</fullName>
        <ecNumber evidence="2">2.7.13.3</ecNumber>
    </recommendedName>
</protein>
<dbReference type="RefSeq" id="WP_345227928.1">
    <property type="nucleotide sequence ID" value="NZ_BAABHA010000015.1"/>
</dbReference>
<dbReference type="PROSITE" id="PS50113">
    <property type="entry name" value="PAC"/>
    <property type="match status" value="5"/>
</dbReference>
<feature type="domain" description="PAS" evidence="7">
    <location>
        <begin position="795"/>
        <end position="865"/>
    </location>
</feature>
<dbReference type="InterPro" id="IPR035965">
    <property type="entry name" value="PAS-like_dom_sf"/>
</dbReference>
<dbReference type="SMART" id="SM00091">
    <property type="entry name" value="PAS"/>
    <property type="match status" value="6"/>
</dbReference>
<dbReference type="PANTHER" id="PTHR43304">
    <property type="entry name" value="PHYTOCHROME-LIKE PROTEIN CPH1"/>
    <property type="match status" value="1"/>
</dbReference>
<dbReference type="NCBIfam" id="TIGR00229">
    <property type="entry name" value="sensory_box"/>
    <property type="match status" value="5"/>
</dbReference>
<dbReference type="Gene3D" id="3.30.565.10">
    <property type="entry name" value="Histidine kinase-like ATPase, C-terminal domain"/>
    <property type="match status" value="1"/>
</dbReference>
<proteinExistence type="predicted"/>
<dbReference type="SMART" id="SM00387">
    <property type="entry name" value="HATPase_c"/>
    <property type="match status" value="1"/>
</dbReference>
<dbReference type="InterPro" id="IPR004358">
    <property type="entry name" value="Sig_transdc_His_kin-like_C"/>
</dbReference>
<name>A0ABP8JMP4_9BACT</name>
<sequence length="1280" mass="145900">MSDSLPPADFELVFQALVTPHAVVSPELVILAANDALVRTMGRATQGLVGCSVYDAFPPNPDPGGRQRMAPWLHGLEHARQHLRPHTIEPQRYDVLRPDGRYEVRYWQGSVRPLLAPDGTLRHLLVRAEDVTRRLQAEHQGSLNHESFQLLTRATHDVVWEMDVVTGQVRYNQAFYQQFGYTPADGVGGPDFWRDSLHPDDAERLVSLFQECVYGTAEALRAEYRMRRADGSWADVRDCAYIVRNAAGEPLRLIGAMQDVTLQRTAERALQQSEASFRLLADAQLQMGWSARPDGVFDYVTPYWSTYTGQPITDALHENWLATIHPDDLETVGQRWQQSLSTGAVFEADLRMRRHDGEYRWFSARGSALYDDSGTLLKWIGATTDVHDRRTRTEQQRQHDRRLLQQLDQLPLHLVVLQGPDHVVEYASSQARAFLTAESLGKPARDAQPSPGPALLARFGEVYRTGQTRYVNGVPALPLHADSSETRILNLSLQPLLDDEGRISGVIMAGLDVTDQLQNRRTAAAAMAETQRQQEQFHFLTEFIPQLVWSADETGRFDYFNQRWTTYTGYPSAATDVWAQVVHPDDWPNWQQRWAQSLNTGEYFSMEVRLLSRHGTYRWFLGQALPLRNAAGTITKWFGTGTDIDDSKHAQHQLVEKDRQLQQILGQVPAHLCTLLGPEHVCGFATPGLLDLFGGRLRVGWPIAETLTEVREQGLLTMFNRVFHTGFTALEEEYPLAVFDGPNRPARHFYFDLTIQALLDEQSHTQGLLFFAVDVTERVLTRQRNEALTEEVYRRDEEFRVMVEALPNIVYIVHPNGSTAYLSPQWYAYTGHTPSANPTESWADAVHPDDLRAITPLWQHAQTQRQPWSGEIRLRRHDGQWRWHLARTVPAFDADGQIVRWYGASVDHHEQRELQELLGRREAEFRLLAESIPQLVWVADAHARPTYFNQRWVEYTGFGLNEFREEADYRHIVHPHDLENCLQALQTARQAGEPSRVEYRLRERGSGNYRWFIGQSVPLRDAAGQVVQWFGTCTDIHEQKELTTTLAEQNTELRRINQDLDGFVYTASHDLKQPINNMAGIFQELTRSAQLHDPDTAQLTAMFERALHQIHGTIEDLTELVQVQKIRQQVAPETVHLQKLTTEVLVSLREQLTAAGALVELNFEAAPTVQFVRPNLQSVLFNLLSNAIRYASPQRPPRIRVWSESAPGQVALHVQDNGLGIDMERYGPQLFQMFRRFHPHIEGSGMGLYLVQRIVHGHGGQLEVQSRVGEGTTFSIKLRC</sequence>
<dbReference type="InterPro" id="IPR000700">
    <property type="entry name" value="PAS-assoc_C"/>
</dbReference>
<dbReference type="CDD" id="cd00130">
    <property type="entry name" value="PAS"/>
    <property type="match status" value="5"/>
</dbReference>
<feature type="domain" description="PAC" evidence="8">
    <location>
        <begin position="604"/>
        <end position="656"/>
    </location>
</feature>
<dbReference type="Proteomes" id="UP001500454">
    <property type="component" value="Unassembled WGS sequence"/>
</dbReference>
<evidence type="ECO:0000259" key="7">
    <source>
        <dbReference type="PROSITE" id="PS50112"/>
    </source>
</evidence>
<dbReference type="CDD" id="cd00082">
    <property type="entry name" value="HisKA"/>
    <property type="match status" value="1"/>
</dbReference>
<evidence type="ECO:0000256" key="5">
    <source>
        <dbReference type="ARBA" id="ARBA00022777"/>
    </source>
</evidence>
<evidence type="ECO:0000256" key="4">
    <source>
        <dbReference type="ARBA" id="ARBA00022679"/>
    </source>
</evidence>
<dbReference type="InterPro" id="IPR036097">
    <property type="entry name" value="HisK_dim/P_sf"/>
</dbReference>
<evidence type="ECO:0000313" key="10">
    <source>
        <dbReference type="Proteomes" id="UP001500454"/>
    </source>
</evidence>
<feature type="domain" description="PAC" evidence="8">
    <location>
        <begin position="220"/>
        <end position="272"/>
    </location>
</feature>
<dbReference type="InterPro" id="IPR036890">
    <property type="entry name" value="HATPase_C_sf"/>
</dbReference>
<keyword evidence="3" id="KW-0597">Phosphoprotein</keyword>
<evidence type="ECO:0000256" key="1">
    <source>
        <dbReference type="ARBA" id="ARBA00000085"/>
    </source>
</evidence>
<keyword evidence="5" id="KW-0418">Kinase</keyword>
<dbReference type="InterPro" id="IPR001610">
    <property type="entry name" value="PAC"/>
</dbReference>
<dbReference type="Gene3D" id="3.30.450.20">
    <property type="entry name" value="PAS domain"/>
    <property type="match status" value="8"/>
</dbReference>
<dbReference type="EMBL" id="BAABHA010000015">
    <property type="protein sequence ID" value="GAA4393321.1"/>
    <property type="molecule type" value="Genomic_DNA"/>
</dbReference>
<comment type="catalytic activity">
    <reaction evidence="1">
        <text>ATP + protein L-histidine = ADP + protein N-phospho-L-histidine.</text>
        <dbReference type="EC" id="2.7.13.3"/>
    </reaction>
</comment>
<dbReference type="PANTHER" id="PTHR43304:SF1">
    <property type="entry name" value="PAC DOMAIN-CONTAINING PROTEIN"/>
    <property type="match status" value="1"/>
</dbReference>
<dbReference type="InterPro" id="IPR013655">
    <property type="entry name" value="PAS_fold_3"/>
</dbReference>
<organism evidence="9 10">
    <name type="scientific">Hymenobacter koreensis</name>
    <dbReference type="NCBI Taxonomy" id="1084523"/>
    <lineage>
        <taxon>Bacteria</taxon>
        <taxon>Pseudomonadati</taxon>
        <taxon>Bacteroidota</taxon>
        <taxon>Cytophagia</taxon>
        <taxon>Cytophagales</taxon>
        <taxon>Hymenobacteraceae</taxon>
        <taxon>Hymenobacter</taxon>
    </lineage>
</organism>
<feature type="domain" description="Histidine kinase" evidence="6">
    <location>
        <begin position="1066"/>
        <end position="1280"/>
    </location>
</feature>
<dbReference type="Pfam" id="PF08448">
    <property type="entry name" value="PAS_4"/>
    <property type="match status" value="2"/>
</dbReference>
<feature type="domain" description="PAC" evidence="8">
    <location>
        <begin position="346"/>
        <end position="398"/>
    </location>
</feature>
<dbReference type="PRINTS" id="PR00344">
    <property type="entry name" value="BCTRLSENSOR"/>
</dbReference>
<comment type="caution">
    <text evidence="9">The sequence shown here is derived from an EMBL/GenBank/DDBJ whole genome shotgun (WGS) entry which is preliminary data.</text>
</comment>
<accession>A0ABP8JMP4</accession>
<keyword evidence="10" id="KW-1185">Reference proteome</keyword>
<dbReference type="Pfam" id="PF08447">
    <property type="entry name" value="PAS_3"/>
    <property type="match status" value="5"/>
</dbReference>
<dbReference type="EC" id="2.7.13.3" evidence="2"/>
<evidence type="ECO:0000259" key="8">
    <source>
        <dbReference type="PROSITE" id="PS50113"/>
    </source>
</evidence>
<dbReference type="InterPro" id="IPR005467">
    <property type="entry name" value="His_kinase_dom"/>
</dbReference>
<feature type="domain" description="PAS" evidence="7">
    <location>
        <begin position="921"/>
        <end position="992"/>
    </location>
</feature>
<evidence type="ECO:0000313" key="9">
    <source>
        <dbReference type="EMBL" id="GAA4393321.1"/>
    </source>
</evidence>
<dbReference type="SUPFAM" id="SSF47384">
    <property type="entry name" value="Homodimeric domain of signal transducing histidine kinase"/>
    <property type="match status" value="1"/>
</dbReference>
<dbReference type="InterPro" id="IPR003661">
    <property type="entry name" value="HisK_dim/P_dom"/>
</dbReference>
<dbReference type="InterPro" id="IPR003594">
    <property type="entry name" value="HATPase_dom"/>
</dbReference>
<dbReference type="Pfam" id="PF02518">
    <property type="entry name" value="HATPase_c"/>
    <property type="match status" value="1"/>
</dbReference>
<dbReference type="SUPFAM" id="SSF55874">
    <property type="entry name" value="ATPase domain of HSP90 chaperone/DNA topoisomerase II/histidine kinase"/>
    <property type="match status" value="1"/>
</dbReference>
<evidence type="ECO:0000256" key="2">
    <source>
        <dbReference type="ARBA" id="ARBA00012438"/>
    </source>
</evidence>
<evidence type="ECO:0000259" key="6">
    <source>
        <dbReference type="PROSITE" id="PS50109"/>
    </source>
</evidence>
<evidence type="ECO:0000256" key="3">
    <source>
        <dbReference type="ARBA" id="ARBA00022553"/>
    </source>
</evidence>
<dbReference type="InterPro" id="IPR013656">
    <property type="entry name" value="PAS_4"/>
</dbReference>
<feature type="domain" description="PAS" evidence="7">
    <location>
        <begin position="144"/>
        <end position="216"/>
    </location>
</feature>
<dbReference type="Gene3D" id="1.10.287.130">
    <property type="match status" value="1"/>
</dbReference>
<gene>
    <name evidence="9" type="ORF">GCM10023186_44760</name>
</gene>
<dbReference type="InterPro" id="IPR000014">
    <property type="entry name" value="PAS"/>
</dbReference>